<dbReference type="GO" id="GO:0016798">
    <property type="term" value="F:hydrolase activity, acting on glycosyl bonds"/>
    <property type="evidence" value="ECO:0007669"/>
    <property type="project" value="UniProtKB-KW"/>
</dbReference>
<evidence type="ECO:0000313" key="4">
    <source>
        <dbReference type="EMBL" id="WFT73002.1"/>
    </source>
</evidence>
<proteinExistence type="predicted"/>
<dbReference type="PANTHER" id="PTHR12304:SF4">
    <property type="entry name" value="URIDINE NUCLEOSIDASE"/>
    <property type="match status" value="1"/>
</dbReference>
<organism evidence="4 5">
    <name type="scientific">Halobacillus naozhouensis</name>
    <dbReference type="NCBI Taxonomy" id="554880"/>
    <lineage>
        <taxon>Bacteria</taxon>
        <taxon>Bacillati</taxon>
        <taxon>Bacillota</taxon>
        <taxon>Bacilli</taxon>
        <taxon>Bacillales</taxon>
        <taxon>Bacillaceae</taxon>
        <taxon>Halobacillus</taxon>
    </lineage>
</organism>
<feature type="domain" description="Inosine/uridine-preferring nucleoside hydrolase" evidence="3">
    <location>
        <begin position="5"/>
        <end position="304"/>
    </location>
</feature>
<keyword evidence="2 4" id="KW-0326">Glycosidase</keyword>
<dbReference type="Proteomes" id="UP001221597">
    <property type="component" value="Chromosome"/>
</dbReference>
<dbReference type="PANTHER" id="PTHR12304">
    <property type="entry name" value="INOSINE-URIDINE PREFERRING NUCLEOSIDE HYDROLASE"/>
    <property type="match status" value="1"/>
</dbReference>
<dbReference type="RefSeq" id="WP_283075033.1">
    <property type="nucleotide sequence ID" value="NZ_CP121671.1"/>
</dbReference>
<evidence type="ECO:0000259" key="3">
    <source>
        <dbReference type="Pfam" id="PF01156"/>
    </source>
</evidence>
<accession>A0ABY8IUM2</accession>
<dbReference type="Pfam" id="PF01156">
    <property type="entry name" value="IU_nuc_hydro"/>
    <property type="match status" value="1"/>
</dbReference>
<dbReference type="InterPro" id="IPR001910">
    <property type="entry name" value="Inosine/uridine_hydrolase_dom"/>
</dbReference>
<dbReference type="EMBL" id="CP121671">
    <property type="protein sequence ID" value="WFT73002.1"/>
    <property type="molecule type" value="Genomic_DNA"/>
</dbReference>
<name>A0ABY8IUM2_9BACI</name>
<dbReference type="InterPro" id="IPR036452">
    <property type="entry name" value="Ribo_hydro-like"/>
</dbReference>
<keyword evidence="5" id="KW-1185">Reference proteome</keyword>
<dbReference type="Gene3D" id="3.90.245.10">
    <property type="entry name" value="Ribonucleoside hydrolase-like"/>
    <property type="match status" value="1"/>
</dbReference>
<dbReference type="SUPFAM" id="SSF53590">
    <property type="entry name" value="Nucleoside hydrolase"/>
    <property type="match status" value="1"/>
</dbReference>
<evidence type="ECO:0000256" key="2">
    <source>
        <dbReference type="ARBA" id="ARBA00023295"/>
    </source>
</evidence>
<keyword evidence="1 4" id="KW-0378">Hydrolase</keyword>
<evidence type="ECO:0000256" key="1">
    <source>
        <dbReference type="ARBA" id="ARBA00022801"/>
    </source>
</evidence>
<protein>
    <submittedName>
        <fullName evidence="4">Nucleoside hydrolase</fullName>
        <ecNumber evidence="4">3.2.2.-</ecNumber>
    </submittedName>
</protein>
<dbReference type="EC" id="3.2.2.-" evidence="4"/>
<gene>
    <name evidence="4" type="ORF">P9989_11320</name>
</gene>
<dbReference type="InterPro" id="IPR023186">
    <property type="entry name" value="IUNH"/>
</dbReference>
<sequence length="320" mass="36160">MAQKVLLFGDIGIDDAIAIIYSFFNKDIDIVGIVADYGNVSRETAVNNVYYLYDLLGIEDGPPIIGGAEVPMTAEYPIYAPEVHGESGLGPIIPDDYGGESENFFEIVKLIEKYQDDLIIVNIGRLTSLATMFILYRSLMEKVDGFYIMGGAFWVPGNVTAVSEANFYSDPVAVQIVLRYAHNTTIIPLNVTRQAIVTPEMVEYIDYKGKTKIIKPMLDYYYDFYKEKNPDIQGSPVHDVLTVMASIRDNMFTYQTFPIHIVEATEHVQRGQSIAKFMASEMSEYEETDKPHRIAFGFDYSIFFNDFMSIMTGEPFNSRT</sequence>
<evidence type="ECO:0000313" key="5">
    <source>
        <dbReference type="Proteomes" id="UP001221597"/>
    </source>
</evidence>
<dbReference type="CDD" id="cd00455">
    <property type="entry name" value="nuc_hydro"/>
    <property type="match status" value="1"/>
</dbReference>
<reference evidence="4 5" key="1">
    <citation type="submission" date="2023-04" db="EMBL/GenBank/DDBJ databases">
        <title>Genome sequence of Halobacillus naozhouensis KACC 21980.</title>
        <authorList>
            <person name="Kim S."/>
            <person name="Heo J."/>
            <person name="Kwon S.-W."/>
        </authorList>
    </citation>
    <scope>NUCLEOTIDE SEQUENCE [LARGE SCALE GENOMIC DNA]</scope>
    <source>
        <strain evidence="4 5">KCTC 13234</strain>
    </source>
</reference>